<comment type="caution">
    <text evidence="3">The sequence shown here is derived from an EMBL/GenBank/DDBJ whole genome shotgun (WGS) entry which is preliminary data.</text>
</comment>
<evidence type="ECO:0000313" key="4">
    <source>
        <dbReference type="Proteomes" id="UP001082899"/>
    </source>
</evidence>
<feature type="chain" id="PRO_5046507407" description="Lipoprotein" evidence="2">
    <location>
        <begin position="17"/>
        <end position="394"/>
    </location>
</feature>
<keyword evidence="4" id="KW-1185">Reference proteome</keyword>
<feature type="region of interest" description="Disordered" evidence="1">
    <location>
        <begin position="26"/>
        <end position="47"/>
    </location>
</feature>
<keyword evidence="2" id="KW-0732">Signal</keyword>
<proteinExistence type="predicted"/>
<protein>
    <recommendedName>
        <fullName evidence="5">Lipoprotein</fullName>
    </recommendedName>
</protein>
<gene>
    <name evidence="3" type="ORF">OVY01_11860</name>
</gene>
<evidence type="ECO:0000256" key="1">
    <source>
        <dbReference type="SAM" id="MobiDB-lite"/>
    </source>
</evidence>
<evidence type="ECO:0000313" key="3">
    <source>
        <dbReference type="EMBL" id="MCY0387918.1"/>
    </source>
</evidence>
<accession>A0ABT3ZPR8</accession>
<name>A0ABT3ZPR8_9BURK</name>
<dbReference type="EMBL" id="JAPMXC010000002">
    <property type="protein sequence ID" value="MCY0387918.1"/>
    <property type="molecule type" value="Genomic_DNA"/>
</dbReference>
<feature type="signal peptide" evidence="2">
    <location>
        <begin position="1"/>
        <end position="16"/>
    </location>
</feature>
<sequence>MKTKKLGLLTIPIVLAACGGGGGGGGSSTTASTGSGDSTSSSSSSGATTGLTGAQLLAAYTVPTSITADKQTNYATAFSNNDTGVIARCSVAANTSTTVYVTPNAVVYATTAVSDKAQALAADLTEQSIADVKSYFSQSTTTVGFTGTRINVCVDDQLGTSTAMGTGGESGEGSTGVLTLMSIDSPNFSTRYPNATSIYGTLSYVQLFQHELVHVFVDSRLYPFAGGFERWFNEGVAQMVVGNALPAKATVLSELDSADLITASSSVSSTNFNVYDAYQALTQYVTNEGTVPNGVGSILTLINTLKTDAIAACKSSSLGLVPSAAQLVDMPTGYYNSCYVGAGGTDARVTASFDSAWNVVMKDGDGTTPLLLHTADGANSLEATAHNRLAVYLQ</sequence>
<dbReference type="PROSITE" id="PS51257">
    <property type="entry name" value="PROKAR_LIPOPROTEIN"/>
    <property type="match status" value="1"/>
</dbReference>
<feature type="compositionally biased region" description="Low complexity" evidence="1">
    <location>
        <begin position="28"/>
        <end position="47"/>
    </location>
</feature>
<dbReference type="Proteomes" id="UP001082899">
    <property type="component" value="Unassembled WGS sequence"/>
</dbReference>
<reference evidence="3" key="1">
    <citation type="submission" date="2022-11" db="EMBL/GenBank/DDBJ databases">
        <title>Robbsia betulipollinis sp. nov., isolated from pollen of birch (Betula pendula).</title>
        <authorList>
            <person name="Shi H."/>
            <person name="Ambika Manirajan B."/>
            <person name="Ratering S."/>
            <person name="Geissler-Plaum R."/>
            <person name="Schnell S."/>
        </authorList>
    </citation>
    <scope>NUCLEOTIDE SEQUENCE</scope>
    <source>
        <strain evidence="3">Bb-Pol-6</strain>
    </source>
</reference>
<dbReference type="RefSeq" id="WP_267847776.1">
    <property type="nucleotide sequence ID" value="NZ_JAPMXC010000002.1"/>
</dbReference>
<evidence type="ECO:0008006" key="5">
    <source>
        <dbReference type="Google" id="ProtNLM"/>
    </source>
</evidence>
<evidence type="ECO:0000256" key="2">
    <source>
        <dbReference type="SAM" id="SignalP"/>
    </source>
</evidence>
<organism evidence="3 4">
    <name type="scientific">Robbsia betulipollinis</name>
    <dbReference type="NCBI Taxonomy" id="2981849"/>
    <lineage>
        <taxon>Bacteria</taxon>
        <taxon>Pseudomonadati</taxon>
        <taxon>Pseudomonadota</taxon>
        <taxon>Betaproteobacteria</taxon>
        <taxon>Burkholderiales</taxon>
        <taxon>Burkholderiaceae</taxon>
        <taxon>Robbsia</taxon>
    </lineage>
</organism>